<dbReference type="InterPro" id="IPR004547">
    <property type="entry name" value="Glucosamine6P_isomerase"/>
</dbReference>
<dbReference type="CDD" id="cd01399">
    <property type="entry name" value="GlcN6P_deaminase"/>
    <property type="match status" value="1"/>
</dbReference>
<protein>
    <recommendedName>
        <fullName evidence="4">Glucosamine-6-phosphate isomerase</fullName>
        <ecNumber evidence="4">3.5.99.6</ecNumber>
    </recommendedName>
    <alternativeName>
        <fullName evidence="4">Glucosamine-6-phosphate isomerase</fullName>
    </alternativeName>
</protein>
<dbReference type="Proteomes" id="UP000192257">
    <property type="component" value="Unassembled WGS sequence"/>
</dbReference>
<comment type="caution">
    <text evidence="6">The sequence shown here is derived from an EMBL/GenBank/DDBJ whole genome shotgun (WGS) entry which is preliminary data.</text>
</comment>
<comment type="similarity">
    <text evidence="2 4">Belongs to the glucosamine/galactosamine-6-phosphate isomerase family.</text>
</comment>
<name>A0A1X0NS44_9TRYP</name>
<dbReference type="GO" id="GO:0006043">
    <property type="term" value="P:glucosamine catabolic process"/>
    <property type="evidence" value="ECO:0007669"/>
    <property type="project" value="TreeGrafter"/>
</dbReference>
<keyword evidence="3 4" id="KW-0378">Hydrolase</keyword>
<dbReference type="GO" id="GO:0016853">
    <property type="term" value="F:isomerase activity"/>
    <property type="evidence" value="ECO:0007669"/>
    <property type="project" value="UniProtKB-KW"/>
</dbReference>
<gene>
    <name evidence="6" type="ORF">TM35_000222200</name>
</gene>
<feature type="domain" description="Glucosamine/galactosamine-6-phosphate isomerase" evidence="5">
    <location>
        <begin position="8"/>
        <end position="231"/>
    </location>
</feature>
<evidence type="ECO:0000313" key="6">
    <source>
        <dbReference type="EMBL" id="ORC87421.1"/>
    </source>
</evidence>
<dbReference type="Gene3D" id="3.40.50.1360">
    <property type="match status" value="1"/>
</dbReference>
<dbReference type="PANTHER" id="PTHR11280:SF5">
    <property type="entry name" value="GLUCOSAMINE-6-PHOSPHATE ISOMERASE"/>
    <property type="match status" value="1"/>
</dbReference>
<evidence type="ECO:0000256" key="1">
    <source>
        <dbReference type="ARBA" id="ARBA00000644"/>
    </source>
</evidence>
<evidence type="ECO:0000256" key="3">
    <source>
        <dbReference type="ARBA" id="ARBA00022801"/>
    </source>
</evidence>
<evidence type="ECO:0000313" key="7">
    <source>
        <dbReference type="Proteomes" id="UP000192257"/>
    </source>
</evidence>
<dbReference type="AlphaFoldDB" id="A0A1X0NS44"/>
<dbReference type="STRING" id="67003.A0A1X0NS44"/>
<dbReference type="GO" id="GO:0019262">
    <property type="term" value="P:N-acetylneuraminate catabolic process"/>
    <property type="evidence" value="ECO:0007669"/>
    <property type="project" value="TreeGrafter"/>
</dbReference>
<evidence type="ECO:0000259" key="5">
    <source>
        <dbReference type="Pfam" id="PF01182"/>
    </source>
</evidence>
<keyword evidence="6" id="KW-0413">Isomerase</keyword>
<keyword evidence="4" id="KW-0119">Carbohydrate metabolism</keyword>
<keyword evidence="7" id="KW-1185">Reference proteome</keyword>
<sequence length="279" mass="31470">MRVVISKDADAVADYVSEYIITMIRNFGPTKERPFVLGLPTGGSPLKTYQRLIQAYREGRVSFRNVITFNMDEYVGLPRDHPQSYFYFMKTNFFDFVDIPEENRNLLDGTVPDLIQECQRYEDKIRLVGGIHLFLAGVGTDGHIAFNEPGSSLDSLTRVKSLNEETIASNARFFDNDIRKVPTMALTVGVRTVMNARNVLVIATGSNKAVAVAHCMEGSISHSHPITALQMHPSAVLCLDEEATMEMKVKTVKYFRGLLKREDELIQRQKNAKKTMSKL</sequence>
<dbReference type="NCBIfam" id="TIGR00502">
    <property type="entry name" value="nagB"/>
    <property type="match status" value="1"/>
</dbReference>
<dbReference type="OrthoDB" id="7663298at2759"/>
<dbReference type="InterPro" id="IPR037171">
    <property type="entry name" value="NagB/RpiA_transferase-like"/>
</dbReference>
<dbReference type="PANTHER" id="PTHR11280">
    <property type="entry name" value="GLUCOSAMINE-6-PHOSPHATE ISOMERASE"/>
    <property type="match status" value="1"/>
</dbReference>
<dbReference type="InterPro" id="IPR018321">
    <property type="entry name" value="Glucosamine6P_isomerase_CS"/>
</dbReference>
<dbReference type="GO" id="GO:0004342">
    <property type="term" value="F:glucosamine-6-phosphate deaminase activity"/>
    <property type="evidence" value="ECO:0007669"/>
    <property type="project" value="UniProtKB-UniRule"/>
</dbReference>
<reference evidence="6 7" key="1">
    <citation type="submission" date="2017-03" db="EMBL/GenBank/DDBJ databases">
        <title>An alternative strategy for trypanosome survival in the mammalian bloodstream revealed through genome and transcriptome analysis of the ubiquitous bovine parasite Trypanosoma (Megatrypanum) theileri.</title>
        <authorList>
            <person name="Kelly S."/>
            <person name="Ivens A."/>
            <person name="Mott A."/>
            <person name="O'Neill E."/>
            <person name="Emms D."/>
            <person name="Macleod O."/>
            <person name="Voorheis P."/>
            <person name="Matthews J."/>
            <person name="Matthews K."/>
            <person name="Carrington M."/>
        </authorList>
    </citation>
    <scope>NUCLEOTIDE SEQUENCE [LARGE SCALE GENOMIC DNA]</scope>
    <source>
        <strain evidence="6">Edinburgh</strain>
    </source>
</reference>
<dbReference type="HAMAP" id="MF_01241">
    <property type="entry name" value="GlcN6P_deamin"/>
    <property type="match status" value="1"/>
</dbReference>
<dbReference type="EMBL" id="NBCO01000022">
    <property type="protein sequence ID" value="ORC87421.1"/>
    <property type="molecule type" value="Genomic_DNA"/>
</dbReference>
<evidence type="ECO:0000256" key="2">
    <source>
        <dbReference type="ARBA" id="ARBA00005526"/>
    </source>
</evidence>
<dbReference type="RefSeq" id="XP_028881487.1">
    <property type="nucleotide sequence ID" value="XM_029027267.1"/>
</dbReference>
<dbReference type="GO" id="GO:0042802">
    <property type="term" value="F:identical protein binding"/>
    <property type="evidence" value="ECO:0007669"/>
    <property type="project" value="TreeGrafter"/>
</dbReference>
<dbReference type="GO" id="GO:0005975">
    <property type="term" value="P:carbohydrate metabolic process"/>
    <property type="evidence" value="ECO:0007669"/>
    <property type="project" value="InterPro"/>
</dbReference>
<dbReference type="SUPFAM" id="SSF100950">
    <property type="entry name" value="NagB/RpiA/CoA transferase-like"/>
    <property type="match status" value="1"/>
</dbReference>
<accession>A0A1X0NS44</accession>
<dbReference type="VEuPathDB" id="TriTrypDB:TM35_000222200"/>
<dbReference type="GeneID" id="39987047"/>
<dbReference type="Pfam" id="PF01182">
    <property type="entry name" value="Glucosamine_iso"/>
    <property type="match status" value="1"/>
</dbReference>
<dbReference type="InterPro" id="IPR006148">
    <property type="entry name" value="Glc/Gal-6P_isomerase"/>
</dbReference>
<dbReference type="EC" id="3.5.99.6" evidence="4"/>
<comment type="catalytic activity">
    <reaction evidence="1 4">
        <text>alpha-D-glucosamine 6-phosphate + H2O = beta-D-fructose 6-phosphate + NH4(+)</text>
        <dbReference type="Rhea" id="RHEA:12172"/>
        <dbReference type="ChEBI" id="CHEBI:15377"/>
        <dbReference type="ChEBI" id="CHEBI:28938"/>
        <dbReference type="ChEBI" id="CHEBI:57634"/>
        <dbReference type="ChEBI" id="CHEBI:75989"/>
        <dbReference type="EC" id="3.5.99.6"/>
    </reaction>
</comment>
<evidence type="ECO:0000256" key="4">
    <source>
        <dbReference type="RuleBase" id="RU361197"/>
    </source>
</evidence>
<dbReference type="PROSITE" id="PS01161">
    <property type="entry name" value="GLC_GALNAC_ISOMERASE"/>
    <property type="match status" value="1"/>
</dbReference>
<proteinExistence type="inferred from homology"/>
<dbReference type="GO" id="GO:0006046">
    <property type="term" value="P:N-acetylglucosamine catabolic process"/>
    <property type="evidence" value="ECO:0007669"/>
    <property type="project" value="TreeGrafter"/>
</dbReference>
<dbReference type="GO" id="GO:0005737">
    <property type="term" value="C:cytoplasm"/>
    <property type="evidence" value="ECO:0007669"/>
    <property type="project" value="TreeGrafter"/>
</dbReference>
<organism evidence="6 7">
    <name type="scientific">Trypanosoma theileri</name>
    <dbReference type="NCBI Taxonomy" id="67003"/>
    <lineage>
        <taxon>Eukaryota</taxon>
        <taxon>Discoba</taxon>
        <taxon>Euglenozoa</taxon>
        <taxon>Kinetoplastea</taxon>
        <taxon>Metakinetoplastina</taxon>
        <taxon>Trypanosomatida</taxon>
        <taxon>Trypanosomatidae</taxon>
        <taxon>Trypanosoma</taxon>
    </lineage>
</organism>